<accession>A0A7R9QJS3</accession>
<gene>
    <name evidence="1" type="ORF">ONB1V03_LOCUS6858</name>
</gene>
<name>A0A7R9QJS3_9ACAR</name>
<proteinExistence type="predicted"/>
<dbReference type="EMBL" id="OC918076">
    <property type="protein sequence ID" value="CAD7648633.1"/>
    <property type="molecule type" value="Genomic_DNA"/>
</dbReference>
<dbReference type="Proteomes" id="UP000728032">
    <property type="component" value="Unassembled WGS sequence"/>
</dbReference>
<organism evidence="1">
    <name type="scientific">Oppiella nova</name>
    <dbReference type="NCBI Taxonomy" id="334625"/>
    <lineage>
        <taxon>Eukaryota</taxon>
        <taxon>Metazoa</taxon>
        <taxon>Ecdysozoa</taxon>
        <taxon>Arthropoda</taxon>
        <taxon>Chelicerata</taxon>
        <taxon>Arachnida</taxon>
        <taxon>Acari</taxon>
        <taxon>Acariformes</taxon>
        <taxon>Sarcoptiformes</taxon>
        <taxon>Oribatida</taxon>
        <taxon>Brachypylina</taxon>
        <taxon>Oppioidea</taxon>
        <taxon>Oppiidae</taxon>
        <taxon>Oppiella</taxon>
    </lineage>
</organism>
<evidence type="ECO:0000313" key="2">
    <source>
        <dbReference type="Proteomes" id="UP000728032"/>
    </source>
</evidence>
<dbReference type="EMBL" id="CAJPVJ010003251">
    <property type="protein sequence ID" value="CAG2167351.1"/>
    <property type="molecule type" value="Genomic_DNA"/>
</dbReference>
<protein>
    <submittedName>
        <fullName evidence="1">Uncharacterized protein</fullName>
    </submittedName>
</protein>
<keyword evidence="2" id="KW-1185">Reference proteome</keyword>
<sequence>QSYAKHDNKTSDIIPEERCYGGGGYGGGGYRNGGGGGGGYPVYIPVPVNTGGAGNAGTGTVTGVQPLSDGSYLLYCGNVVCGRTAPGANVALSYGKPVNDTDPEARCYGGGYGYGGYPVYIPVPVAANGAPGTGTAANPNVPQVTGVQQLSDGTLLLYNGNTIIGRTLPGRTINTPNGPLNTGTAQPVPAAANNVPQITGQSQPNGPNGPTILYSGQTPVAQLPAGYTIVPPANNGK</sequence>
<dbReference type="AlphaFoldDB" id="A0A7R9QJS3"/>
<feature type="non-terminal residue" evidence="1">
    <location>
        <position position="1"/>
    </location>
</feature>
<dbReference type="OrthoDB" id="6532383at2759"/>
<evidence type="ECO:0000313" key="1">
    <source>
        <dbReference type="EMBL" id="CAD7648633.1"/>
    </source>
</evidence>
<reference evidence="1" key="1">
    <citation type="submission" date="2020-11" db="EMBL/GenBank/DDBJ databases">
        <authorList>
            <person name="Tran Van P."/>
        </authorList>
    </citation>
    <scope>NUCLEOTIDE SEQUENCE</scope>
</reference>